<feature type="signal peptide" evidence="1">
    <location>
        <begin position="1"/>
        <end position="22"/>
    </location>
</feature>
<evidence type="ECO:0000256" key="1">
    <source>
        <dbReference type="SAM" id="SignalP"/>
    </source>
</evidence>
<dbReference type="EMBL" id="DQ886835">
    <property type="protein sequence ID" value="ABI52752.1"/>
    <property type="molecule type" value="mRNA"/>
</dbReference>
<reference evidence="2" key="1">
    <citation type="journal article" date="2008" name="Insect Biochem. Mol. Biol.">
        <title>Comparative sialomics between hard and soft ticks: implications for the evolution of blood-feeding behavior.</title>
        <authorList>
            <person name="Mans B.J."/>
            <person name="Andersen J.F."/>
            <person name="Francischetti I.M."/>
            <person name="Valenzuela J.G."/>
            <person name="Schwan T.G."/>
            <person name="Pham V.M."/>
            <person name="Garfield M.K."/>
            <person name="Hammer C.H."/>
            <person name="Ribeiro J.M."/>
        </authorList>
    </citation>
    <scope>NUCLEOTIDE SEQUENCE</scope>
    <source>
        <strain evidence="2">AM-310</strain>
        <tissue evidence="2">Adult salivary gland</tissue>
    </source>
</reference>
<name>Q09JL1_ARGMO</name>
<protein>
    <submittedName>
        <fullName evidence="2">7DB family</fullName>
    </submittedName>
</protein>
<dbReference type="AlphaFoldDB" id="Q09JL1"/>
<organism evidence="2">
    <name type="scientific">Argas monolakensis</name>
    <name type="common">Mono lake bird tick</name>
    <dbReference type="NCBI Taxonomy" id="34602"/>
    <lineage>
        <taxon>Eukaryota</taxon>
        <taxon>Metazoa</taxon>
        <taxon>Ecdysozoa</taxon>
        <taxon>Arthropoda</taxon>
        <taxon>Chelicerata</taxon>
        <taxon>Arachnida</taxon>
        <taxon>Acari</taxon>
        <taxon>Parasitiformes</taxon>
        <taxon>Ixodida</taxon>
        <taxon>Ixodoidea</taxon>
        <taxon>Argasidae</taxon>
        <taxon>Argasinae</taxon>
        <taxon>Argas</taxon>
    </lineage>
</organism>
<sequence>MDSLRIVFLVLAATRFFLSVEACGYCFMSCNHQEYTRIKTNDTYHTCSYVCDPGSYYSCWWPEYHNEPCWKFDNAQEGKCYKGVCLISKEYEKKKNKSEGGAMPCERGYDYLSNKRGVFECKYYCQDPPHTIKDLPDGSPCLAVSTATVGGCTSAGYCY</sequence>
<evidence type="ECO:0000313" key="2">
    <source>
        <dbReference type="EMBL" id="ABI52752.1"/>
    </source>
</evidence>
<accession>Q09JL1</accession>
<proteinExistence type="evidence at transcript level"/>
<keyword evidence="1" id="KW-0732">Signal</keyword>
<feature type="chain" id="PRO_5004167630" evidence="1">
    <location>
        <begin position="23"/>
        <end position="159"/>
    </location>
</feature>